<evidence type="ECO:0000256" key="8">
    <source>
        <dbReference type="ARBA" id="ARBA00039330"/>
    </source>
</evidence>
<dbReference type="SUPFAM" id="SSF103473">
    <property type="entry name" value="MFS general substrate transporter"/>
    <property type="match status" value="1"/>
</dbReference>
<keyword evidence="3" id="KW-0813">Transport</keyword>
<dbReference type="CDD" id="cd17354">
    <property type="entry name" value="MFS_Mch1p_like"/>
    <property type="match status" value="1"/>
</dbReference>
<evidence type="ECO:0000256" key="1">
    <source>
        <dbReference type="ARBA" id="ARBA00004128"/>
    </source>
</evidence>
<dbReference type="OrthoDB" id="199930at2759"/>
<evidence type="ECO:0000256" key="10">
    <source>
        <dbReference type="SAM" id="Phobius"/>
    </source>
</evidence>
<evidence type="ECO:0000256" key="2">
    <source>
        <dbReference type="ARBA" id="ARBA00008335"/>
    </source>
</evidence>
<comment type="similarity">
    <text evidence="2">Belongs to the major facilitator superfamily.</text>
</comment>
<organism evidence="11 12">
    <name type="scientific">Ophiocordyceps unilateralis</name>
    <name type="common">Zombie-ant fungus</name>
    <name type="synonym">Torrubia unilateralis</name>
    <dbReference type="NCBI Taxonomy" id="268505"/>
    <lineage>
        <taxon>Eukaryota</taxon>
        <taxon>Fungi</taxon>
        <taxon>Dikarya</taxon>
        <taxon>Ascomycota</taxon>
        <taxon>Pezizomycotina</taxon>
        <taxon>Sordariomycetes</taxon>
        <taxon>Hypocreomycetidae</taxon>
        <taxon>Hypocreales</taxon>
        <taxon>Ophiocordycipitaceae</taxon>
        <taxon>Ophiocordyceps</taxon>
    </lineage>
</organism>
<evidence type="ECO:0000256" key="9">
    <source>
        <dbReference type="SAM" id="MobiDB-lite"/>
    </source>
</evidence>
<dbReference type="PANTHER" id="PTHR21576:SF45">
    <property type="entry name" value="TRANSPORTER MCH1-RELATED"/>
    <property type="match status" value="1"/>
</dbReference>
<protein>
    <recommendedName>
        <fullName evidence="8">Probable transporter MCH1</fullName>
    </recommendedName>
</protein>
<dbReference type="GO" id="GO:0000329">
    <property type="term" value="C:fungal-type vacuole membrane"/>
    <property type="evidence" value="ECO:0007669"/>
    <property type="project" value="TreeGrafter"/>
</dbReference>
<keyword evidence="6 10" id="KW-1133">Transmembrane helix</keyword>
<keyword evidence="12" id="KW-1185">Reference proteome</keyword>
<keyword evidence="7 10" id="KW-0472">Membrane</keyword>
<gene>
    <name evidence="11" type="ORF">XA68_15348</name>
</gene>
<feature type="transmembrane region" description="Helical" evidence="10">
    <location>
        <begin position="158"/>
        <end position="185"/>
    </location>
</feature>
<evidence type="ECO:0000256" key="6">
    <source>
        <dbReference type="ARBA" id="ARBA00022989"/>
    </source>
</evidence>
<evidence type="ECO:0000256" key="7">
    <source>
        <dbReference type="ARBA" id="ARBA00023136"/>
    </source>
</evidence>
<keyword evidence="5 10" id="KW-0812">Transmembrane</keyword>
<evidence type="ECO:0000256" key="3">
    <source>
        <dbReference type="ARBA" id="ARBA00022448"/>
    </source>
</evidence>
<dbReference type="Proteomes" id="UP000037136">
    <property type="component" value="Unassembled WGS sequence"/>
</dbReference>
<feature type="transmembrane region" description="Helical" evidence="10">
    <location>
        <begin position="197"/>
        <end position="215"/>
    </location>
</feature>
<dbReference type="AlphaFoldDB" id="A0A2A9P7N7"/>
<dbReference type="Pfam" id="PF07690">
    <property type="entry name" value="MFS_1"/>
    <property type="match status" value="1"/>
</dbReference>
<feature type="region of interest" description="Disordered" evidence="9">
    <location>
        <begin position="16"/>
        <end position="39"/>
    </location>
</feature>
<feature type="transmembrane region" description="Helical" evidence="10">
    <location>
        <begin position="549"/>
        <end position="568"/>
    </location>
</feature>
<proteinExistence type="inferred from homology"/>
<sequence length="581" mass="62649">MPESSRRRPVFVVEPPVEDGCLSPSPLQSPSAEDDYGDAERARRSGREAIKMVSLVSATLVALCAGSIAAFSLFAPQFQSRLHYTQFQVNGVAIGSSLALYLPISIMGYVCDRVGVAPLAILSSILFGSGYGLAAAVFHKLDLDYNFHGKPYGHHTGWSYPLMVFAFVCVGSGTCAMYIACVSTCAKNFGTGKHRGLALAMPVTGFGLSGMWLSQLGSRFLYETKPDGSKGDVDVYRFLVFLAILLFIMGIIGTFTLRVVGEHDLIEEAIEELEHSGLLDQSSLLTRSERGFGTTGPSLAAESDPLLDSSNGGDAKWKKNWVLNAETRRFLTDNTMWPFAIAFFLMIGPGEAFVNNLGTVIGTLTPPQMAGQHTSVATHVSIFGVTSTVARLLIGTVTDLVAPSPETQHVQIGPSRGLRRSSPLKRLTISRVVFMLFFGVVMSIGFIFLASGAAQDHSERFWVVSGLVGAGYGAAFSLTPLIVTIIWGVENFATNFGIVAMLPALGSTFWGLVYSGVYQAGAKVPGSKDSGDTYDDANLCYGMQCYSSVYWAEGLCVWLACAMLYWAWQGKNGWHHRGIVI</sequence>
<dbReference type="InterPro" id="IPR011701">
    <property type="entry name" value="MFS"/>
</dbReference>
<feature type="transmembrane region" description="Helical" evidence="10">
    <location>
        <begin position="53"/>
        <end position="75"/>
    </location>
</feature>
<comment type="caution">
    <text evidence="11">The sequence shown here is derived from an EMBL/GenBank/DDBJ whole genome shotgun (WGS) entry which is preliminary data.</text>
</comment>
<dbReference type="InterPro" id="IPR036259">
    <property type="entry name" value="MFS_trans_sf"/>
</dbReference>
<feature type="transmembrane region" description="Helical" evidence="10">
    <location>
        <begin position="235"/>
        <end position="257"/>
    </location>
</feature>
<evidence type="ECO:0000256" key="5">
    <source>
        <dbReference type="ARBA" id="ARBA00022692"/>
    </source>
</evidence>
<keyword evidence="4" id="KW-0926">Vacuole</keyword>
<dbReference type="GO" id="GO:0022857">
    <property type="term" value="F:transmembrane transporter activity"/>
    <property type="evidence" value="ECO:0007669"/>
    <property type="project" value="InterPro"/>
</dbReference>
<evidence type="ECO:0000313" key="11">
    <source>
        <dbReference type="EMBL" id="PFH57214.1"/>
    </source>
</evidence>
<comment type="subcellular location">
    <subcellularLocation>
        <location evidence="1">Vacuole membrane</location>
        <topology evidence="1">Multi-pass membrane protein</topology>
    </subcellularLocation>
</comment>
<dbReference type="Gene3D" id="1.20.1250.20">
    <property type="entry name" value="MFS general substrate transporter like domains"/>
    <property type="match status" value="1"/>
</dbReference>
<dbReference type="PANTHER" id="PTHR21576">
    <property type="entry name" value="UNCHARACTERIZED NODULIN-LIKE PROTEIN"/>
    <property type="match status" value="1"/>
</dbReference>
<evidence type="ECO:0000313" key="12">
    <source>
        <dbReference type="Proteomes" id="UP000037136"/>
    </source>
</evidence>
<dbReference type="EMBL" id="LAZP02000439">
    <property type="protein sequence ID" value="PFH57214.1"/>
    <property type="molecule type" value="Genomic_DNA"/>
</dbReference>
<accession>A0A2A9P7N7</accession>
<dbReference type="STRING" id="268505.A0A2A9P7N7"/>
<feature type="transmembrane region" description="Helical" evidence="10">
    <location>
        <begin position="496"/>
        <end position="517"/>
    </location>
</feature>
<name>A0A2A9P7N7_OPHUN</name>
<feature type="transmembrane region" description="Helical" evidence="10">
    <location>
        <begin position="461"/>
        <end position="489"/>
    </location>
</feature>
<feature type="transmembrane region" description="Helical" evidence="10">
    <location>
        <begin position="429"/>
        <end position="449"/>
    </location>
</feature>
<evidence type="ECO:0000256" key="4">
    <source>
        <dbReference type="ARBA" id="ARBA00022554"/>
    </source>
</evidence>
<reference evidence="11 12" key="2">
    <citation type="journal article" date="2017" name="Sci. Rep.">
        <title>Ant-infecting Ophiocordyceps genomes reveal a high diversity of potential behavioral manipulation genes and a possible major role for enterotoxins.</title>
        <authorList>
            <person name="de Bekker C."/>
            <person name="Ohm R.A."/>
            <person name="Evans H.C."/>
            <person name="Brachmann A."/>
            <person name="Hughes D.P."/>
        </authorList>
    </citation>
    <scope>NUCLEOTIDE SEQUENCE [LARGE SCALE GENOMIC DNA]</scope>
    <source>
        <strain evidence="11 12">SC16a</strain>
    </source>
</reference>
<feature type="transmembrane region" description="Helical" evidence="10">
    <location>
        <begin position="116"/>
        <end position="138"/>
    </location>
</feature>
<feature type="transmembrane region" description="Helical" evidence="10">
    <location>
        <begin position="87"/>
        <end position="104"/>
    </location>
</feature>
<reference evidence="11 12" key="1">
    <citation type="journal article" date="2015" name="BMC Genomics">
        <title>Gene expression during zombie ant biting behavior reflects the complexity underlying fungal parasitic behavioral manipulation.</title>
        <authorList>
            <person name="de Bekker C."/>
            <person name="Ohm R.A."/>
            <person name="Loreto R.G."/>
            <person name="Sebastian A."/>
            <person name="Albert I."/>
            <person name="Merrow M."/>
            <person name="Brachmann A."/>
            <person name="Hughes D.P."/>
        </authorList>
    </citation>
    <scope>NUCLEOTIDE SEQUENCE [LARGE SCALE GENOMIC DNA]</scope>
    <source>
        <strain evidence="11 12">SC16a</strain>
    </source>
</reference>